<name>A0ABS4KW88_STRAV</name>
<organism evidence="1 2">
    <name type="scientific">Streptomyces avidinii</name>
    <dbReference type="NCBI Taxonomy" id="1895"/>
    <lineage>
        <taxon>Bacteria</taxon>
        <taxon>Bacillati</taxon>
        <taxon>Actinomycetota</taxon>
        <taxon>Actinomycetes</taxon>
        <taxon>Kitasatosporales</taxon>
        <taxon>Streptomycetaceae</taxon>
        <taxon>Streptomyces</taxon>
    </lineage>
</organism>
<evidence type="ECO:0008006" key="3">
    <source>
        <dbReference type="Google" id="ProtNLM"/>
    </source>
</evidence>
<accession>A0ABS4KW88</accession>
<dbReference type="EMBL" id="JAGGLQ010000001">
    <property type="protein sequence ID" value="MBP2034294.1"/>
    <property type="molecule type" value="Genomic_DNA"/>
</dbReference>
<keyword evidence="2" id="KW-1185">Reference proteome</keyword>
<protein>
    <recommendedName>
        <fullName evidence="3">Zinc-binding alcohol dehydrogenase family protein</fullName>
    </recommendedName>
</protein>
<sequence>MRIDITAEYDLADLATAVQRLAEGATHGKSVIRVA</sequence>
<comment type="caution">
    <text evidence="1">The sequence shown here is derived from an EMBL/GenBank/DDBJ whole genome shotgun (WGS) entry which is preliminary data.</text>
</comment>
<proteinExistence type="predicted"/>
<evidence type="ECO:0000313" key="1">
    <source>
        <dbReference type="EMBL" id="MBP2034294.1"/>
    </source>
</evidence>
<gene>
    <name evidence="1" type="ORF">J2Z77_000078</name>
</gene>
<dbReference type="Proteomes" id="UP001519310">
    <property type="component" value="Unassembled WGS sequence"/>
</dbReference>
<reference evidence="1 2" key="1">
    <citation type="submission" date="2021-03" db="EMBL/GenBank/DDBJ databases">
        <title>Genomic Encyclopedia of Type Strains, Phase IV (KMG-IV): sequencing the most valuable type-strain genomes for metagenomic binning, comparative biology and taxonomic classification.</title>
        <authorList>
            <person name="Goeker M."/>
        </authorList>
    </citation>
    <scope>NUCLEOTIDE SEQUENCE [LARGE SCALE GENOMIC DNA]</scope>
    <source>
        <strain evidence="1 2">DSM 40526</strain>
    </source>
</reference>
<evidence type="ECO:0000313" key="2">
    <source>
        <dbReference type="Proteomes" id="UP001519310"/>
    </source>
</evidence>